<organism evidence="6 7">
    <name type="scientific">Cryobacterium glucosi</name>
    <dbReference type="NCBI Taxonomy" id="1259175"/>
    <lineage>
        <taxon>Bacteria</taxon>
        <taxon>Bacillati</taxon>
        <taxon>Actinomycetota</taxon>
        <taxon>Actinomycetes</taxon>
        <taxon>Micrococcales</taxon>
        <taxon>Microbacteriaceae</taxon>
        <taxon>Cryobacterium</taxon>
    </lineage>
</organism>
<sequence>MSTAVTLDDEPHPGPGPGLGAPLRSVSLPRGRLDVRVSGGIVRGVHEDGILAWRGIPYAAPPVGDGRFRAPRPVESWAGIRDASRFGKIASQPHRGQFRAHGPRSASGEDCLTINVMRPAAGHPRRLGLPVMVFIHGGGYSVGSSQDFTGRGERFVRSGRVVYVSFNYRLGALGYIDFTRFSTPDHPFESNLGLRDQVAALRWVRDNIRAFGGNPNNVTVFGESAGGNAVITLMATPAAEGLFARAIAQSSPSNAAFSRELTDAWAGEVVEELRTLTEADAGAVGLAPDELLAMAPADVISQAVIAVQTRTPDSNPGTFCLVPVVDGDFLPERPVDAFRAGREHRVPLIIGSNEREGTLFRGRVDILPHSAPRISAIFDQAPESSHEAMRAVYAGLSPLRGSVDFGSDFVFWYPSLQLGELHSRVAPVYVYRFDLAPRLMHMLGFGATHGIELFALFDQTDLPVARIMSVLGGRELFINAGERMRRNWLHFALTGRPDADWPRFTAEDRLTLIIDAEDRVESDPRGDRRAVWQEFLPDW</sequence>
<dbReference type="InterPro" id="IPR050309">
    <property type="entry name" value="Type-B_Carboxylest/Lipase"/>
</dbReference>
<dbReference type="PANTHER" id="PTHR11559">
    <property type="entry name" value="CARBOXYLESTERASE"/>
    <property type="match status" value="1"/>
</dbReference>
<evidence type="ECO:0000259" key="5">
    <source>
        <dbReference type="Pfam" id="PF00135"/>
    </source>
</evidence>
<proteinExistence type="inferred from homology"/>
<evidence type="ECO:0000256" key="2">
    <source>
        <dbReference type="ARBA" id="ARBA00022801"/>
    </source>
</evidence>
<feature type="domain" description="Carboxylesterase type B" evidence="5">
    <location>
        <begin position="35"/>
        <end position="532"/>
    </location>
</feature>
<dbReference type="Gene3D" id="3.40.50.1820">
    <property type="entry name" value="alpha/beta hydrolase"/>
    <property type="match status" value="1"/>
</dbReference>
<comment type="similarity">
    <text evidence="1 3">Belongs to the type-B carboxylesterase/lipase family.</text>
</comment>
<evidence type="ECO:0000313" key="6">
    <source>
        <dbReference type="EMBL" id="TFC17733.1"/>
    </source>
</evidence>
<dbReference type="InterPro" id="IPR002018">
    <property type="entry name" value="CarbesteraseB"/>
</dbReference>
<keyword evidence="2 3" id="KW-0378">Hydrolase</keyword>
<reference evidence="6 7" key="1">
    <citation type="submission" date="2019-03" db="EMBL/GenBank/DDBJ databases">
        <title>Genomics of glacier-inhabiting Cryobacterium strains.</title>
        <authorList>
            <person name="Liu Q."/>
            <person name="Xin Y.-H."/>
        </authorList>
    </citation>
    <scope>NUCLEOTIDE SEQUENCE [LARGE SCALE GENOMIC DNA]</scope>
    <source>
        <strain evidence="6 7">MDB1-5</strain>
    </source>
</reference>
<dbReference type="Pfam" id="PF00135">
    <property type="entry name" value="COesterase"/>
    <property type="match status" value="1"/>
</dbReference>
<dbReference type="SUPFAM" id="SSF53474">
    <property type="entry name" value="alpha/beta-Hydrolases"/>
    <property type="match status" value="1"/>
</dbReference>
<protein>
    <recommendedName>
        <fullName evidence="3">Carboxylic ester hydrolase</fullName>
        <ecNumber evidence="3">3.1.1.-</ecNumber>
    </recommendedName>
</protein>
<name>A0ABY2IIV5_9MICO</name>
<gene>
    <name evidence="6" type="ORF">E3O46_15655</name>
</gene>
<dbReference type="PROSITE" id="PS00122">
    <property type="entry name" value="CARBOXYLESTERASE_B_1"/>
    <property type="match status" value="1"/>
</dbReference>
<comment type="caution">
    <text evidence="6">The sequence shown here is derived from an EMBL/GenBank/DDBJ whole genome shotgun (WGS) entry which is preliminary data.</text>
</comment>
<dbReference type="InterPro" id="IPR029058">
    <property type="entry name" value="AB_hydrolase_fold"/>
</dbReference>
<accession>A0ABY2IIV5</accession>
<dbReference type="RefSeq" id="WP_134562038.1">
    <property type="nucleotide sequence ID" value="NZ_SOFS01000039.1"/>
</dbReference>
<keyword evidence="7" id="KW-1185">Reference proteome</keyword>
<evidence type="ECO:0000256" key="3">
    <source>
        <dbReference type="RuleBase" id="RU361235"/>
    </source>
</evidence>
<dbReference type="InterPro" id="IPR019826">
    <property type="entry name" value="Carboxylesterase_B_AS"/>
</dbReference>
<evidence type="ECO:0000256" key="1">
    <source>
        <dbReference type="ARBA" id="ARBA00005964"/>
    </source>
</evidence>
<dbReference type="EC" id="3.1.1.-" evidence="3"/>
<dbReference type="Proteomes" id="UP000297604">
    <property type="component" value="Unassembled WGS sequence"/>
</dbReference>
<evidence type="ECO:0000313" key="7">
    <source>
        <dbReference type="Proteomes" id="UP000297604"/>
    </source>
</evidence>
<dbReference type="EMBL" id="SOFS01000039">
    <property type="protein sequence ID" value="TFC17733.1"/>
    <property type="molecule type" value="Genomic_DNA"/>
</dbReference>
<evidence type="ECO:0000256" key="4">
    <source>
        <dbReference type="SAM" id="MobiDB-lite"/>
    </source>
</evidence>
<feature type="region of interest" description="Disordered" evidence="4">
    <location>
        <begin position="1"/>
        <end position="25"/>
    </location>
</feature>